<organism evidence="2 3">
    <name type="scientific">Batillaria attramentaria</name>
    <dbReference type="NCBI Taxonomy" id="370345"/>
    <lineage>
        <taxon>Eukaryota</taxon>
        <taxon>Metazoa</taxon>
        <taxon>Spiralia</taxon>
        <taxon>Lophotrochozoa</taxon>
        <taxon>Mollusca</taxon>
        <taxon>Gastropoda</taxon>
        <taxon>Caenogastropoda</taxon>
        <taxon>Sorbeoconcha</taxon>
        <taxon>Cerithioidea</taxon>
        <taxon>Batillariidae</taxon>
        <taxon>Batillaria</taxon>
    </lineage>
</organism>
<name>A0ABD0KLJ7_9CAEN</name>
<proteinExistence type="predicted"/>
<evidence type="ECO:0000313" key="2">
    <source>
        <dbReference type="EMBL" id="KAK7487942.1"/>
    </source>
</evidence>
<protein>
    <submittedName>
        <fullName evidence="2">Uncharacterized protein</fullName>
    </submittedName>
</protein>
<sequence length="98" mass="11185">MFSRPSSVFKYVLLSSAFVQHIVCQVPELPPDSLTLVDPREANNFLGRYKIGTFRNAKDDPIMELVSYSQDLDDDGYWKDRCTVETRTSPSVKPGYCM</sequence>
<dbReference type="EMBL" id="JACVVK020000157">
    <property type="protein sequence ID" value="KAK7487942.1"/>
    <property type="molecule type" value="Genomic_DNA"/>
</dbReference>
<keyword evidence="1" id="KW-0732">Signal</keyword>
<evidence type="ECO:0000256" key="1">
    <source>
        <dbReference type="SAM" id="SignalP"/>
    </source>
</evidence>
<feature type="chain" id="PRO_5044848662" evidence="1">
    <location>
        <begin position="25"/>
        <end position="98"/>
    </location>
</feature>
<feature type="signal peptide" evidence="1">
    <location>
        <begin position="1"/>
        <end position="24"/>
    </location>
</feature>
<accession>A0ABD0KLJ7</accession>
<keyword evidence="3" id="KW-1185">Reference proteome</keyword>
<dbReference type="Proteomes" id="UP001519460">
    <property type="component" value="Unassembled WGS sequence"/>
</dbReference>
<evidence type="ECO:0000313" key="3">
    <source>
        <dbReference type="Proteomes" id="UP001519460"/>
    </source>
</evidence>
<comment type="caution">
    <text evidence="2">The sequence shown here is derived from an EMBL/GenBank/DDBJ whole genome shotgun (WGS) entry which is preliminary data.</text>
</comment>
<reference evidence="2 3" key="1">
    <citation type="journal article" date="2023" name="Sci. Data">
        <title>Genome assembly of the Korean intertidal mud-creeper Batillaria attramentaria.</title>
        <authorList>
            <person name="Patra A.K."/>
            <person name="Ho P.T."/>
            <person name="Jun S."/>
            <person name="Lee S.J."/>
            <person name="Kim Y."/>
            <person name="Won Y.J."/>
        </authorList>
    </citation>
    <scope>NUCLEOTIDE SEQUENCE [LARGE SCALE GENOMIC DNA]</scope>
    <source>
        <strain evidence="2">Wonlab-2016</strain>
    </source>
</reference>
<dbReference type="AlphaFoldDB" id="A0ABD0KLJ7"/>
<gene>
    <name evidence="2" type="ORF">BaRGS_00020843</name>
</gene>